<proteinExistence type="predicted"/>
<keyword evidence="4" id="KW-1185">Reference proteome</keyword>
<evidence type="ECO:0000313" key="4">
    <source>
        <dbReference type="Proteomes" id="UP001301769"/>
    </source>
</evidence>
<evidence type="ECO:0000256" key="2">
    <source>
        <dbReference type="SAM" id="Phobius"/>
    </source>
</evidence>
<reference evidence="3" key="2">
    <citation type="submission" date="2023-05" db="EMBL/GenBank/DDBJ databases">
        <authorList>
            <consortium name="Lawrence Berkeley National Laboratory"/>
            <person name="Steindorff A."/>
            <person name="Hensen N."/>
            <person name="Bonometti L."/>
            <person name="Westerberg I."/>
            <person name="Brannstrom I.O."/>
            <person name="Guillou S."/>
            <person name="Cros-Aarteil S."/>
            <person name="Calhoun S."/>
            <person name="Haridas S."/>
            <person name="Kuo A."/>
            <person name="Mondo S."/>
            <person name="Pangilinan J."/>
            <person name="Riley R."/>
            <person name="Labutti K."/>
            <person name="Andreopoulos B."/>
            <person name="Lipzen A."/>
            <person name="Chen C."/>
            <person name="Yanf M."/>
            <person name="Daum C."/>
            <person name="Ng V."/>
            <person name="Clum A."/>
            <person name="Ohm R."/>
            <person name="Martin F."/>
            <person name="Silar P."/>
            <person name="Natvig D."/>
            <person name="Lalanne C."/>
            <person name="Gautier V."/>
            <person name="Ament-Velasquez S.L."/>
            <person name="Kruys A."/>
            <person name="Hutchinson M.I."/>
            <person name="Powell A.J."/>
            <person name="Barry K."/>
            <person name="Miller A.N."/>
            <person name="Grigoriev I.V."/>
            <person name="Debuchy R."/>
            <person name="Gladieux P."/>
            <person name="Thoren M.H."/>
            <person name="Johannesson H."/>
        </authorList>
    </citation>
    <scope>NUCLEOTIDE SEQUENCE</scope>
    <source>
        <strain evidence="3">PSN293</strain>
    </source>
</reference>
<feature type="transmembrane region" description="Helical" evidence="2">
    <location>
        <begin position="139"/>
        <end position="158"/>
    </location>
</feature>
<protein>
    <submittedName>
        <fullName evidence="3">Uncharacterized protein</fullName>
    </submittedName>
</protein>
<sequence>MAMQSSATCPGVNGPMPDIRGSETIPKDIDVVMIVGSNVSHPPMVACCHPNKVQLLDSCFLWCKIPGGDYYTNTNKTGAPKLETGDDIAGNFSSCLKLYGFNKASDGGSGTEEEYGGAVQWNVPSASMASSSGRGSTRLASLSTAGLLLGVWGLAMFGGGDLLL</sequence>
<evidence type="ECO:0000313" key="3">
    <source>
        <dbReference type="EMBL" id="KAK4213564.1"/>
    </source>
</evidence>
<feature type="region of interest" description="Disordered" evidence="1">
    <location>
        <begin position="1"/>
        <end position="23"/>
    </location>
</feature>
<evidence type="ECO:0000256" key="1">
    <source>
        <dbReference type="SAM" id="MobiDB-lite"/>
    </source>
</evidence>
<dbReference type="AlphaFoldDB" id="A0AAN7B7W1"/>
<dbReference type="Proteomes" id="UP001301769">
    <property type="component" value="Unassembled WGS sequence"/>
</dbReference>
<comment type="caution">
    <text evidence="3">The sequence shown here is derived from an EMBL/GenBank/DDBJ whole genome shotgun (WGS) entry which is preliminary data.</text>
</comment>
<organism evidence="3 4">
    <name type="scientific">Rhypophila decipiens</name>
    <dbReference type="NCBI Taxonomy" id="261697"/>
    <lineage>
        <taxon>Eukaryota</taxon>
        <taxon>Fungi</taxon>
        <taxon>Dikarya</taxon>
        <taxon>Ascomycota</taxon>
        <taxon>Pezizomycotina</taxon>
        <taxon>Sordariomycetes</taxon>
        <taxon>Sordariomycetidae</taxon>
        <taxon>Sordariales</taxon>
        <taxon>Naviculisporaceae</taxon>
        <taxon>Rhypophila</taxon>
    </lineage>
</organism>
<keyword evidence="2" id="KW-0812">Transmembrane</keyword>
<keyword evidence="2" id="KW-0472">Membrane</keyword>
<keyword evidence="2" id="KW-1133">Transmembrane helix</keyword>
<accession>A0AAN7B7W1</accession>
<gene>
    <name evidence="3" type="ORF">QBC37DRAFT_422878</name>
</gene>
<dbReference type="EMBL" id="MU858107">
    <property type="protein sequence ID" value="KAK4213564.1"/>
    <property type="molecule type" value="Genomic_DNA"/>
</dbReference>
<reference evidence="3" key="1">
    <citation type="journal article" date="2023" name="Mol. Phylogenet. Evol.">
        <title>Genome-scale phylogeny and comparative genomics of the fungal order Sordariales.</title>
        <authorList>
            <person name="Hensen N."/>
            <person name="Bonometti L."/>
            <person name="Westerberg I."/>
            <person name="Brannstrom I.O."/>
            <person name="Guillou S."/>
            <person name="Cros-Aarteil S."/>
            <person name="Calhoun S."/>
            <person name="Haridas S."/>
            <person name="Kuo A."/>
            <person name="Mondo S."/>
            <person name="Pangilinan J."/>
            <person name="Riley R."/>
            <person name="LaButti K."/>
            <person name="Andreopoulos B."/>
            <person name="Lipzen A."/>
            <person name="Chen C."/>
            <person name="Yan M."/>
            <person name="Daum C."/>
            <person name="Ng V."/>
            <person name="Clum A."/>
            <person name="Steindorff A."/>
            <person name="Ohm R.A."/>
            <person name="Martin F."/>
            <person name="Silar P."/>
            <person name="Natvig D.O."/>
            <person name="Lalanne C."/>
            <person name="Gautier V."/>
            <person name="Ament-Velasquez S.L."/>
            <person name="Kruys A."/>
            <person name="Hutchinson M.I."/>
            <person name="Powell A.J."/>
            <person name="Barry K."/>
            <person name="Miller A.N."/>
            <person name="Grigoriev I.V."/>
            <person name="Debuchy R."/>
            <person name="Gladieux P."/>
            <person name="Hiltunen Thoren M."/>
            <person name="Johannesson H."/>
        </authorList>
    </citation>
    <scope>NUCLEOTIDE SEQUENCE</scope>
    <source>
        <strain evidence="3">PSN293</strain>
    </source>
</reference>
<name>A0AAN7B7W1_9PEZI</name>